<organism evidence="1 2">
    <name type="scientific">Saccharolobus shibatae</name>
    <dbReference type="NCBI Taxonomy" id="2286"/>
    <lineage>
        <taxon>Archaea</taxon>
        <taxon>Thermoproteota</taxon>
        <taxon>Thermoprotei</taxon>
        <taxon>Sulfolobales</taxon>
        <taxon>Sulfolobaceae</taxon>
        <taxon>Saccharolobus</taxon>
    </lineage>
</organism>
<name>A0A8F5GWT6_9CREN</name>
<reference evidence="1" key="1">
    <citation type="journal article" date="2021" name="Environ. Microbiol.">
        <title>New insights into the diversity and evolution of the archaeal mobilome from three complete genomes of Saccharolobus shibatae.</title>
        <authorList>
            <person name="Medvedeva S."/>
            <person name="Brandt D."/>
            <person name="Cvirkaite-Krupovic V."/>
            <person name="Liu Y."/>
            <person name="Severinov K."/>
            <person name="Ishino S."/>
            <person name="Ishino Y."/>
            <person name="Prangishvili D."/>
            <person name="Kalinowski J."/>
            <person name="Krupovic M."/>
        </authorList>
    </citation>
    <scope>NUCLEOTIDE SEQUENCE</scope>
    <source>
        <strain evidence="1">BEU9</strain>
    </source>
</reference>
<dbReference type="EMBL" id="CP077715">
    <property type="protein sequence ID" value="QXJ32370.1"/>
    <property type="molecule type" value="Genomic_DNA"/>
</dbReference>
<proteinExistence type="predicted"/>
<protein>
    <submittedName>
        <fullName evidence="1">Uncharacterized protein</fullName>
    </submittedName>
</protein>
<dbReference type="Proteomes" id="UP000693941">
    <property type="component" value="Chromosome"/>
</dbReference>
<sequence length="84" mass="9821">MYKFGFWFVFGFKYMYGRIVCNGKYLTMWLSLLGNIIGISDKISDFISLFKYVKNSDILVPSLFPILVFNSLSIQFCIRKPNLV</sequence>
<gene>
    <name evidence="1" type="ORF">J5U21_02021</name>
</gene>
<accession>A0A8F5GWT6</accession>
<evidence type="ECO:0000313" key="1">
    <source>
        <dbReference type="EMBL" id="QXJ32370.1"/>
    </source>
</evidence>
<evidence type="ECO:0000313" key="2">
    <source>
        <dbReference type="Proteomes" id="UP000693941"/>
    </source>
</evidence>
<dbReference type="AlphaFoldDB" id="A0A8F5GWT6"/>